<feature type="binding site" evidence="8">
    <location>
        <position position="198"/>
    </location>
    <ligand>
        <name>NAD(+)</name>
        <dbReference type="ChEBI" id="CHEBI:57540"/>
    </ligand>
</feature>
<feature type="binding site" evidence="8">
    <location>
        <position position="40"/>
    </location>
    <ligand>
        <name>nicotinamide</name>
        <dbReference type="ChEBI" id="CHEBI:17154"/>
    </ligand>
</feature>
<dbReference type="GO" id="GO:0008270">
    <property type="term" value="F:zinc ion binding"/>
    <property type="evidence" value="ECO:0007669"/>
    <property type="project" value="UniProtKB-UniRule"/>
</dbReference>
<dbReference type="SUPFAM" id="SSF52467">
    <property type="entry name" value="DHS-like NAD/FAD-binding domain"/>
    <property type="match status" value="1"/>
</dbReference>
<feature type="binding site" evidence="8">
    <location>
        <position position="40"/>
    </location>
    <ligand>
        <name>NAD(+)</name>
        <dbReference type="ChEBI" id="CHEBI:57540"/>
    </ligand>
</feature>
<dbReference type="PROSITE" id="PS50305">
    <property type="entry name" value="SIRTUIN"/>
    <property type="match status" value="1"/>
</dbReference>
<evidence type="ECO:0000313" key="11">
    <source>
        <dbReference type="EMBL" id="BBE42102.1"/>
    </source>
</evidence>
<evidence type="ECO:0000256" key="6">
    <source>
        <dbReference type="ARBA" id="ARBA00023027"/>
    </source>
</evidence>
<evidence type="ECO:0000256" key="9">
    <source>
        <dbReference type="PROSITE-ProRule" id="PRU00236"/>
    </source>
</evidence>
<sequence>MSASGPDRGIEELARWISGSRCTVALTGAGISTASGLPDFRGPSGIWRRIDSSRFEIDALYEDPDWVWRMFVEHFLPDADLRPNPAHTALAELESMGRLCAVITQNVDGLHQRAGSSRVIELHGSSAHATCMSCGHRVEISAAVAQVRSTGRSPRCPSCGGLLRPDVIFFGEPLPAEALSDAMDYAAGSDVFMAIGTSLTVSPANTLPLRAKLNGAKLAILNGEETEMDDEADLVIRGRVEELLPRLVQEVRRLAVE</sequence>
<comment type="cofactor">
    <cofactor evidence="8">
        <name>Zn(2+)</name>
        <dbReference type="ChEBI" id="CHEBI:29105"/>
    </cofactor>
    <text evidence="8">Binds 1 zinc ion per subunit.</text>
</comment>
<comment type="caution">
    <text evidence="8">Lacks conserved residue(s) required for the propagation of feature annotation.</text>
</comment>
<keyword evidence="12" id="KW-1185">Reference proteome</keyword>
<comment type="subcellular location">
    <subcellularLocation>
        <location evidence="8">Cytoplasm</location>
    </subcellularLocation>
</comment>
<dbReference type="EC" id="2.3.1.286" evidence="8"/>
<keyword evidence="1 8" id="KW-0963">Cytoplasm</keyword>
<evidence type="ECO:0000256" key="5">
    <source>
        <dbReference type="ARBA" id="ARBA00023015"/>
    </source>
</evidence>
<evidence type="ECO:0000313" key="12">
    <source>
        <dbReference type="Proteomes" id="UP000509448"/>
    </source>
</evidence>
<feature type="binding site" evidence="8">
    <location>
        <position position="240"/>
    </location>
    <ligand>
        <name>NAD(+)</name>
        <dbReference type="ChEBI" id="CHEBI:57540"/>
    </ligand>
</feature>
<dbReference type="Pfam" id="PF02146">
    <property type="entry name" value="SIR2"/>
    <property type="match status" value="1"/>
</dbReference>
<feature type="binding site" evidence="8">
    <location>
        <position position="123"/>
    </location>
    <ligand>
        <name>NAD(+)</name>
        <dbReference type="ChEBI" id="CHEBI:57540"/>
    </ligand>
</feature>
<evidence type="ECO:0000256" key="3">
    <source>
        <dbReference type="ARBA" id="ARBA00022723"/>
    </source>
</evidence>
<comment type="similarity">
    <text evidence="8">Belongs to the sirtuin family. Class U subfamily.</text>
</comment>
<feature type="binding site" evidence="8">
    <location>
        <position position="107"/>
    </location>
    <ligand>
        <name>NAD(+)</name>
        <dbReference type="ChEBI" id="CHEBI:57540"/>
    </ligand>
</feature>
<dbReference type="GO" id="GO:0005737">
    <property type="term" value="C:cytoplasm"/>
    <property type="evidence" value="ECO:0007669"/>
    <property type="project" value="UniProtKB-SubCell"/>
</dbReference>
<dbReference type="GO" id="GO:0070403">
    <property type="term" value="F:NAD+ binding"/>
    <property type="evidence" value="ECO:0007669"/>
    <property type="project" value="UniProtKB-UniRule"/>
</dbReference>
<keyword evidence="2 8" id="KW-0808">Transferase</keyword>
<reference evidence="11 12" key="1">
    <citation type="journal article" date="2019" name="ISME J.">
        <title>Isolation and characterization of a thermophilic sulfur- and iron-reducing thaumarchaeote from a terrestrial acidic hot spring.</title>
        <authorList>
            <person name="Kato S."/>
            <person name="Itoh T."/>
            <person name="Yuki M."/>
            <person name="Nagamori M."/>
            <person name="Ohnishi M."/>
            <person name="Uematsu K."/>
            <person name="Suzuki K."/>
            <person name="Takashina T."/>
            <person name="Ohkuma M."/>
        </authorList>
    </citation>
    <scope>NUCLEOTIDE SEQUENCE [LARGE SCALE GENOMIC DNA]</scope>
    <source>
        <strain evidence="11 12">NAS-02</strain>
    </source>
</reference>
<feature type="binding site" evidence="8">
    <location>
        <position position="33"/>
    </location>
    <ligand>
        <name>NAD(+)</name>
        <dbReference type="ChEBI" id="CHEBI:57540"/>
    </ligand>
</feature>
<evidence type="ECO:0000256" key="7">
    <source>
        <dbReference type="ARBA" id="ARBA00023163"/>
    </source>
</evidence>
<organism evidence="11 12">
    <name type="scientific">Conexivisphaera calida</name>
    <dbReference type="NCBI Taxonomy" id="1874277"/>
    <lineage>
        <taxon>Archaea</taxon>
        <taxon>Nitrososphaerota</taxon>
        <taxon>Conexivisphaeria</taxon>
        <taxon>Conexivisphaerales</taxon>
        <taxon>Conexivisphaeraceae</taxon>
        <taxon>Conexivisphaera</taxon>
    </lineage>
</organism>
<dbReference type="Gene3D" id="3.30.1600.10">
    <property type="entry name" value="SIR2/SIRT2 'Small Domain"/>
    <property type="match status" value="1"/>
</dbReference>
<feature type="binding site" evidence="8">
    <location>
        <position position="41"/>
    </location>
    <ligand>
        <name>NAD(+)</name>
        <dbReference type="ChEBI" id="CHEBI:57540"/>
    </ligand>
</feature>
<evidence type="ECO:0000256" key="4">
    <source>
        <dbReference type="ARBA" id="ARBA00022833"/>
    </source>
</evidence>
<dbReference type="GO" id="GO:0017136">
    <property type="term" value="F:histone deacetylase activity, NAD-dependent"/>
    <property type="evidence" value="ECO:0007669"/>
    <property type="project" value="TreeGrafter"/>
</dbReference>
<feature type="binding site" evidence="8">
    <location>
        <position position="107"/>
    </location>
    <ligand>
        <name>nicotinamide</name>
        <dbReference type="ChEBI" id="CHEBI:17154"/>
    </ligand>
</feature>
<dbReference type="InterPro" id="IPR003000">
    <property type="entry name" value="Sirtuin"/>
</dbReference>
<dbReference type="PANTHER" id="PTHR11085">
    <property type="entry name" value="NAD-DEPENDENT PROTEIN DEACYLASE SIRTUIN-5, MITOCHONDRIAL-RELATED"/>
    <property type="match status" value="1"/>
</dbReference>
<dbReference type="GeneID" id="55584528"/>
<dbReference type="NCBIfam" id="NF001753">
    <property type="entry name" value="PRK00481.1-3"/>
    <property type="match status" value="1"/>
</dbReference>
<dbReference type="InterPro" id="IPR026590">
    <property type="entry name" value="Ssirtuin_cat_dom"/>
</dbReference>
<evidence type="ECO:0000259" key="10">
    <source>
        <dbReference type="PROSITE" id="PS50305"/>
    </source>
</evidence>
<evidence type="ECO:0000256" key="2">
    <source>
        <dbReference type="ARBA" id="ARBA00022679"/>
    </source>
</evidence>
<keyword evidence="7 8" id="KW-0804">Transcription</keyword>
<feature type="binding site" evidence="8 9">
    <location>
        <position position="131"/>
    </location>
    <ligand>
        <name>Zn(2+)</name>
        <dbReference type="ChEBI" id="CHEBI:29105"/>
    </ligand>
</feature>
<feature type="domain" description="Deacetylase sirtuin-type" evidence="10">
    <location>
        <begin position="3"/>
        <end position="257"/>
    </location>
</feature>
<feature type="binding site" evidence="8">
    <location>
        <position position="29"/>
    </location>
    <ligand>
        <name>NAD(+)</name>
        <dbReference type="ChEBI" id="CHEBI:57540"/>
    </ligand>
</feature>
<dbReference type="InterPro" id="IPR029035">
    <property type="entry name" value="DHS-like_NAD/FAD-binding_dom"/>
</dbReference>
<feature type="binding site" evidence="8">
    <location>
        <position position="222"/>
    </location>
    <ligand>
        <name>NAD(+)</name>
        <dbReference type="ChEBI" id="CHEBI:57540"/>
    </ligand>
</feature>
<feature type="binding site" evidence="8">
    <location>
        <position position="197"/>
    </location>
    <ligand>
        <name>NAD(+)</name>
        <dbReference type="ChEBI" id="CHEBI:57540"/>
    </ligand>
</feature>
<dbReference type="EMBL" id="AP018732">
    <property type="protein sequence ID" value="BBE42102.1"/>
    <property type="molecule type" value="Genomic_DNA"/>
</dbReference>
<keyword evidence="5 8" id="KW-0805">Transcription regulation</keyword>
<comment type="function">
    <text evidence="8">NAD-dependent protein deacetylase which modulates the activities of several enzymes which are inactive in their acetylated form. Deacetylates the N-terminal lysine residue of Alba, the major archaeal chromatin protein and that, in turn, increases Alba's DNA binding affinity, thereby repressing transcription.</text>
</comment>
<keyword evidence="3 8" id="KW-0479">Metal-binding</keyword>
<dbReference type="PANTHER" id="PTHR11085:SF11">
    <property type="entry name" value="NAD-DEPENDENT PROTEIN DEACETYLASE"/>
    <property type="match status" value="1"/>
</dbReference>
<dbReference type="KEGG" id="ccai:NAS2_0713"/>
<keyword evidence="4 8" id="KW-0862">Zinc</keyword>
<keyword evidence="6 8" id="KW-0520">NAD</keyword>
<proteinExistence type="inferred from homology"/>
<dbReference type="InterPro" id="IPR028628">
    <property type="entry name" value="Sirtuin_class_U"/>
</dbReference>
<dbReference type="Proteomes" id="UP000509448">
    <property type="component" value="Chromosome"/>
</dbReference>
<feature type="binding site" evidence="8 9">
    <location>
        <position position="159"/>
    </location>
    <ligand>
        <name>Zn(2+)</name>
        <dbReference type="ChEBI" id="CHEBI:29105"/>
    </ligand>
</feature>
<protein>
    <recommendedName>
        <fullName evidence="8">NAD-dependent protein deacetylase</fullName>
        <ecNumber evidence="8">2.3.1.286</ecNumber>
    </recommendedName>
    <alternativeName>
        <fullName evidence="8">Regulatory protein SIR2 homolog</fullName>
    </alternativeName>
</protein>
<dbReference type="HAMAP" id="MF_01968">
    <property type="entry name" value="Sirtuin_ClassU"/>
    <property type="match status" value="1"/>
</dbReference>
<feature type="binding site" evidence="8 9">
    <location>
        <position position="134"/>
    </location>
    <ligand>
        <name>Zn(2+)</name>
        <dbReference type="ChEBI" id="CHEBI:29105"/>
    </ligand>
</feature>
<name>A0A4P2VE37_9ARCH</name>
<dbReference type="Gene3D" id="3.40.50.1220">
    <property type="entry name" value="TPP-binding domain"/>
    <property type="match status" value="1"/>
</dbReference>
<comment type="catalytic activity">
    <reaction evidence="8">
        <text>N(6)-acetyl-L-lysyl-[protein] + NAD(+) + H2O = 2''-O-acetyl-ADP-D-ribose + nicotinamide + L-lysyl-[protein]</text>
        <dbReference type="Rhea" id="RHEA:43636"/>
        <dbReference type="Rhea" id="RHEA-COMP:9752"/>
        <dbReference type="Rhea" id="RHEA-COMP:10731"/>
        <dbReference type="ChEBI" id="CHEBI:15377"/>
        <dbReference type="ChEBI" id="CHEBI:17154"/>
        <dbReference type="ChEBI" id="CHEBI:29969"/>
        <dbReference type="ChEBI" id="CHEBI:57540"/>
        <dbReference type="ChEBI" id="CHEBI:61930"/>
        <dbReference type="ChEBI" id="CHEBI:83767"/>
        <dbReference type="EC" id="2.3.1.286"/>
    </reaction>
</comment>
<gene>
    <name evidence="8" type="primary">cobB</name>
    <name evidence="11" type="ORF">NAS2_0713</name>
</gene>
<feature type="active site" description="Proton acceptor" evidence="8 9">
    <location>
        <position position="123"/>
    </location>
</feature>
<evidence type="ECO:0000256" key="1">
    <source>
        <dbReference type="ARBA" id="ARBA00022490"/>
    </source>
</evidence>
<dbReference type="AlphaFoldDB" id="A0A4P2VE37"/>
<feature type="binding site" evidence="8">
    <location>
        <position position="108"/>
    </location>
    <ligand>
        <name>NAD(+)</name>
        <dbReference type="ChEBI" id="CHEBI:57540"/>
    </ligand>
</feature>
<dbReference type="InterPro" id="IPR026591">
    <property type="entry name" value="Sirtuin_cat_small_dom_sf"/>
</dbReference>
<feature type="binding site" evidence="8 9">
    <location>
        <position position="156"/>
    </location>
    <ligand>
        <name>Zn(2+)</name>
        <dbReference type="ChEBI" id="CHEBI:29105"/>
    </ligand>
</feature>
<evidence type="ECO:0000256" key="8">
    <source>
        <dbReference type="HAMAP-Rule" id="MF_01968"/>
    </source>
</evidence>
<dbReference type="RefSeq" id="WP_232085606.1">
    <property type="nucleotide sequence ID" value="NZ_AP018732.1"/>
</dbReference>
<dbReference type="InterPro" id="IPR050134">
    <property type="entry name" value="NAD-dep_sirtuin_deacylases"/>
</dbReference>
<feature type="binding site" evidence="8">
    <location>
        <position position="105"/>
    </location>
    <ligand>
        <name>NAD(+)</name>
        <dbReference type="ChEBI" id="CHEBI:57540"/>
    </ligand>
</feature>
<feature type="binding site" evidence="8">
    <location>
        <position position="108"/>
    </location>
    <ligand>
        <name>nicotinamide</name>
        <dbReference type="ChEBI" id="CHEBI:17154"/>
    </ligand>
</feature>
<accession>A0A4P2VE37</accession>